<dbReference type="InterPro" id="IPR011928">
    <property type="entry name" value="Phage_phiJL001_Gp84"/>
</dbReference>
<dbReference type="RefSeq" id="WP_038130876.1">
    <property type="nucleotide sequence ID" value="NZ_AUNB01000029.1"/>
</dbReference>
<evidence type="ECO:0000259" key="1">
    <source>
        <dbReference type="Pfam" id="PF09356"/>
    </source>
</evidence>
<dbReference type="Pfam" id="PF09931">
    <property type="entry name" value="Phage_phiJL001_Gp84_N"/>
    <property type="match status" value="1"/>
</dbReference>
<name>A0A074KCF1_9RHOB</name>
<feature type="domain" description="Bacteriophage phiJL001 Gp84 C-terminal" evidence="1">
    <location>
        <begin position="194"/>
        <end position="277"/>
    </location>
</feature>
<evidence type="ECO:0000313" key="3">
    <source>
        <dbReference type="Proteomes" id="UP000027471"/>
    </source>
</evidence>
<dbReference type="EMBL" id="AUNB01000029">
    <property type="protein sequence ID" value="KEO59222.1"/>
    <property type="molecule type" value="Genomic_DNA"/>
</dbReference>
<proteinExistence type="predicted"/>
<dbReference type="OrthoDB" id="1633386at2"/>
<accession>A0A074KCF1</accession>
<dbReference type="AlphaFoldDB" id="A0A074KCF1"/>
<dbReference type="Pfam" id="PF09356">
    <property type="entry name" value="Phage_BR0599"/>
    <property type="match status" value="1"/>
</dbReference>
<dbReference type="InterPro" id="IPR018964">
    <property type="entry name" value="Phage_phiJL001_Gp84_C"/>
</dbReference>
<organism evidence="2 3">
    <name type="scientific">Thioclava indica</name>
    <dbReference type="NCBI Taxonomy" id="1353528"/>
    <lineage>
        <taxon>Bacteria</taxon>
        <taxon>Pseudomonadati</taxon>
        <taxon>Pseudomonadota</taxon>
        <taxon>Alphaproteobacteria</taxon>
        <taxon>Rhodobacterales</taxon>
        <taxon>Paracoccaceae</taxon>
        <taxon>Thioclava</taxon>
    </lineage>
</organism>
<sequence>MAFSEELKGHLASGATTIARAWAVTCDDGTVLGFTDHDVAFSFEGIRFEPDSGMTAKAIAQGTGLSVDNSEAYGALSSEAISEADILAGRYDGAELRAWIVNWADVSERALLFRGSMGEISRQEGAFTAELRGLAEALNVERGRVYHPRCAAVLGDGQCKFQLERLGYSFEGAIASLRDGVMFTFEAVAGFEARWFEKGRFRVLTGASAGLVGLVKNDHSLAGDVREIELWQRIGAGIAVGDRVRVEAGCDKRAGTCRDKFANFLNFRGFPHIPGEDWLVSYPVQGGANDGGSLFK</sequence>
<reference evidence="2 3" key="1">
    <citation type="journal article" date="2015" name="Antonie Van Leeuwenhoek">
        <title>Thioclava indica sp. nov., isolated from surface seawater of the Indian Ocean.</title>
        <authorList>
            <person name="Liu Y."/>
            <person name="Lai Q."/>
            <person name="Du J."/>
            <person name="Xu H."/>
            <person name="Jiang L."/>
            <person name="Shao Z."/>
        </authorList>
    </citation>
    <scope>NUCLEOTIDE SEQUENCE [LARGE SCALE GENOMIC DNA]</scope>
    <source>
        <strain evidence="2 3">DT23-4</strain>
    </source>
</reference>
<dbReference type="STRING" id="1353528.DT23_03865"/>
<dbReference type="eggNOG" id="COG5449">
    <property type="taxonomic scope" value="Bacteria"/>
</dbReference>
<protein>
    <recommendedName>
        <fullName evidence="1">Bacteriophage phiJL001 Gp84 C-terminal domain-containing protein</fullName>
    </recommendedName>
</protein>
<comment type="caution">
    <text evidence="2">The sequence shown here is derived from an EMBL/GenBank/DDBJ whole genome shotgun (WGS) entry which is preliminary data.</text>
</comment>
<evidence type="ECO:0000313" key="2">
    <source>
        <dbReference type="EMBL" id="KEO59222.1"/>
    </source>
</evidence>
<gene>
    <name evidence="2" type="ORF">DT23_03865</name>
</gene>
<dbReference type="Proteomes" id="UP000027471">
    <property type="component" value="Unassembled WGS sequence"/>
</dbReference>
<dbReference type="NCBIfam" id="TIGR02218">
    <property type="entry name" value="phg_TIGR02218"/>
    <property type="match status" value="1"/>
</dbReference>
<keyword evidence="3" id="KW-1185">Reference proteome</keyword>